<dbReference type="Pfam" id="PF04082">
    <property type="entry name" value="Fungal_trans"/>
    <property type="match status" value="1"/>
</dbReference>
<dbReference type="EMBL" id="ML993628">
    <property type="protein sequence ID" value="KAF2160187.1"/>
    <property type="molecule type" value="Genomic_DNA"/>
</dbReference>
<dbReference type="InterPro" id="IPR036864">
    <property type="entry name" value="Zn2-C6_fun-type_DNA-bd_sf"/>
</dbReference>
<feature type="region of interest" description="Disordered" evidence="4">
    <location>
        <begin position="347"/>
        <end position="378"/>
    </location>
</feature>
<dbReference type="InterPro" id="IPR001138">
    <property type="entry name" value="Zn2Cys6_DnaBD"/>
</dbReference>
<dbReference type="OrthoDB" id="3628395at2759"/>
<name>A0A6A6BZF4_ZASCE</name>
<sequence length="656" mass="73064">MADNAHRPRPPPNRRRDKVQLSCDPCRHRKLKCDRQTPCGACTKRGVISACNYAAAPFSTASAPRHTTNLHGRISELESLVVTLMKGQSLPTSPATRSPRPNPSLANVLPELGRSNEPEDDTPSPADPGTLNLRESGTSYVQSVHWESILTKIRGLKEDLVTDSKPPPGSHLFYGPNRQATRDEILAAVPPRPVVDRLLALHFDSYIVTQYLIHGKKFLKETFTVDSINGRADSLRAECLTMKDAFREKAVQCLALARYTTGGPYVLETLITILTGEFVLLKESATDGWVLISMILHIAMRMGYHRDPDHFPGISPFEGEMRRRIWTAILQLDLVLSLEMGLPRSATNTHIDTKPPRNLLDSDFDEETTDMPPPRPETEWTPILPLIARARLISALGLICDVNTDISPPSYDEIIKIDALLDDVHKRAVPPLLRWETVPHPITDSPTLVVQRVSVETTYYKARILLYRRALISYQGQQAKEQDRESMLHEESQPLGRLCQLRWKITHIFNQDVLLATSVLCLYLQDVDKFEESPPNTPEQTAWTSSRAEEIRQRLTTSHKIWLQMSAASAEAGKVAKALSIVLGNTGASSEDTGGSTASYDFLADFDAMPLSDFGTVFSNQCEDCSLCCARGLADLPSGFYSPLTFFDNVLETRGT</sequence>
<dbReference type="SMART" id="SM00066">
    <property type="entry name" value="GAL4"/>
    <property type="match status" value="1"/>
</dbReference>
<evidence type="ECO:0000256" key="3">
    <source>
        <dbReference type="ARBA" id="ARBA00023242"/>
    </source>
</evidence>
<dbReference type="PANTHER" id="PTHR31001:SF74">
    <property type="entry name" value="ZN(II)2CYS6 TRANSCRIPTION FACTOR (EUROFUNG)"/>
    <property type="match status" value="1"/>
</dbReference>
<dbReference type="CDD" id="cd12148">
    <property type="entry name" value="fungal_TF_MHR"/>
    <property type="match status" value="1"/>
</dbReference>
<dbReference type="Gene3D" id="4.10.240.10">
    <property type="entry name" value="Zn(2)-C6 fungal-type DNA-binding domain"/>
    <property type="match status" value="1"/>
</dbReference>
<dbReference type="GO" id="GO:0003677">
    <property type="term" value="F:DNA binding"/>
    <property type="evidence" value="ECO:0007669"/>
    <property type="project" value="InterPro"/>
</dbReference>
<evidence type="ECO:0000313" key="6">
    <source>
        <dbReference type="EMBL" id="KAF2160187.1"/>
    </source>
</evidence>
<dbReference type="InterPro" id="IPR050613">
    <property type="entry name" value="Sec_Metabolite_Reg"/>
</dbReference>
<dbReference type="GO" id="GO:0005634">
    <property type="term" value="C:nucleus"/>
    <property type="evidence" value="ECO:0007669"/>
    <property type="project" value="UniProtKB-SubCell"/>
</dbReference>
<organism evidence="6 7">
    <name type="scientific">Zasmidium cellare ATCC 36951</name>
    <dbReference type="NCBI Taxonomy" id="1080233"/>
    <lineage>
        <taxon>Eukaryota</taxon>
        <taxon>Fungi</taxon>
        <taxon>Dikarya</taxon>
        <taxon>Ascomycota</taxon>
        <taxon>Pezizomycotina</taxon>
        <taxon>Dothideomycetes</taxon>
        <taxon>Dothideomycetidae</taxon>
        <taxon>Mycosphaerellales</taxon>
        <taxon>Mycosphaerellaceae</taxon>
        <taxon>Zasmidium</taxon>
    </lineage>
</organism>
<dbReference type="GO" id="GO:0000981">
    <property type="term" value="F:DNA-binding transcription factor activity, RNA polymerase II-specific"/>
    <property type="evidence" value="ECO:0007669"/>
    <property type="project" value="InterPro"/>
</dbReference>
<evidence type="ECO:0000259" key="5">
    <source>
        <dbReference type="PROSITE" id="PS50048"/>
    </source>
</evidence>
<evidence type="ECO:0000256" key="1">
    <source>
        <dbReference type="ARBA" id="ARBA00004123"/>
    </source>
</evidence>
<dbReference type="InterPro" id="IPR007219">
    <property type="entry name" value="XnlR_reg_dom"/>
</dbReference>
<dbReference type="Pfam" id="PF00172">
    <property type="entry name" value="Zn_clus"/>
    <property type="match status" value="1"/>
</dbReference>
<dbReference type="SUPFAM" id="SSF57701">
    <property type="entry name" value="Zn2/Cys6 DNA-binding domain"/>
    <property type="match status" value="1"/>
</dbReference>
<keyword evidence="7" id="KW-1185">Reference proteome</keyword>
<feature type="region of interest" description="Disordered" evidence="4">
    <location>
        <begin position="88"/>
        <end position="134"/>
    </location>
</feature>
<accession>A0A6A6BZF4</accession>
<evidence type="ECO:0000313" key="7">
    <source>
        <dbReference type="Proteomes" id="UP000799537"/>
    </source>
</evidence>
<proteinExistence type="predicted"/>
<dbReference type="GO" id="GO:0006351">
    <property type="term" value="P:DNA-templated transcription"/>
    <property type="evidence" value="ECO:0007669"/>
    <property type="project" value="InterPro"/>
</dbReference>
<dbReference type="PROSITE" id="PS50048">
    <property type="entry name" value="ZN2_CY6_FUNGAL_2"/>
    <property type="match status" value="1"/>
</dbReference>
<feature type="domain" description="Zn(2)-C6 fungal-type" evidence="5">
    <location>
        <begin position="22"/>
        <end position="53"/>
    </location>
</feature>
<dbReference type="CDD" id="cd00067">
    <property type="entry name" value="GAL4"/>
    <property type="match status" value="1"/>
</dbReference>
<reference evidence="6" key="1">
    <citation type="journal article" date="2020" name="Stud. Mycol.">
        <title>101 Dothideomycetes genomes: a test case for predicting lifestyles and emergence of pathogens.</title>
        <authorList>
            <person name="Haridas S."/>
            <person name="Albert R."/>
            <person name="Binder M."/>
            <person name="Bloem J."/>
            <person name="Labutti K."/>
            <person name="Salamov A."/>
            <person name="Andreopoulos B."/>
            <person name="Baker S."/>
            <person name="Barry K."/>
            <person name="Bills G."/>
            <person name="Bluhm B."/>
            <person name="Cannon C."/>
            <person name="Castanera R."/>
            <person name="Culley D."/>
            <person name="Daum C."/>
            <person name="Ezra D."/>
            <person name="Gonzalez J."/>
            <person name="Henrissat B."/>
            <person name="Kuo A."/>
            <person name="Liang C."/>
            <person name="Lipzen A."/>
            <person name="Lutzoni F."/>
            <person name="Magnuson J."/>
            <person name="Mondo S."/>
            <person name="Nolan M."/>
            <person name="Ohm R."/>
            <person name="Pangilinan J."/>
            <person name="Park H.-J."/>
            <person name="Ramirez L."/>
            <person name="Alfaro M."/>
            <person name="Sun H."/>
            <person name="Tritt A."/>
            <person name="Yoshinaga Y."/>
            <person name="Zwiers L.-H."/>
            <person name="Turgeon B."/>
            <person name="Goodwin S."/>
            <person name="Spatafora J."/>
            <person name="Crous P."/>
            <person name="Grigoriev I."/>
        </authorList>
    </citation>
    <scope>NUCLEOTIDE SEQUENCE</scope>
    <source>
        <strain evidence="6">ATCC 36951</strain>
    </source>
</reference>
<dbReference type="PROSITE" id="PS00463">
    <property type="entry name" value="ZN2_CY6_FUNGAL_1"/>
    <property type="match status" value="1"/>
</dbReference>
<gene>
    <name evidence="6" type="ORF">M409DRAFT_37791</name>
</gene>
<dbReference type="GeneID" id="54564068"/>
<keyword evidence="3" id="KW-0539">Nucleus</keyword>
<evidence type="ECO:0000256" key="4">
    <source>
        <dbReference type="SAM" id="MobiDB-lite"/>
    </source>
</evidence>
<dbReference type="AlphaFoldDB" id="A0A6A6BZF4"/>
<dbReference type="GO" id="GO:0008270">
    <property type="term" value="F:zinc ion binding"/>
    <property type="evidence" value="ECO:0007669"/>
    <property type="project" value="InterPro"/>
</dbReference>
<protein>
    <recommendedName>
        <fullName evidence="5">Zn(2)-C6 fungal-type domain-containing protein</fullName>
    </recommendedName>
</protein>
<comment type="subcellular location">
    <subcellularLocation>
        <location evidence="1">Nucleus</location>
    </subcellularLocation>
</comment>
<dbReference type="PANTHER" id="PTHR31001">
    <property type="entry name" value="UNCHARACTERIZED TRANSCRIPTIONAL REGULATORY PROTEIN"/>
    <property type="match status" value="1"/>
</dbReference>
<keyword evidence="2" id="KW-0479">Metal-binding</keyword>
<evidence type="ECO:0000256" key="2">
    <source>
        <dbReference type="ARBA" id="ARBA00022723"/>
    </source>
</evidence>
<dbReference type="Proteomes" id="UP000799537">
    <property type="component" value="Unassembled WGS sequence"/>
</dbReference>
<dbReference type="RefSeq" id="XP_033661076.1">
    <property type="nucleotide sequence ID" value="XM_033810796.1"/>
</dbReference>
<dbReference type="SMART" id="SM00906">
    <property type="entry name" value="Fungal_trans"/>
    <property type="match status" value="1"/>
</dbReference>